<dbReference type="NCBIfam" id="NF007739">
    <property type="entry name" value="PRK10419.1"/>
    <property type="match status" value="2"/>
</dbReference>
<comment type="subcellular location">
    <subcellularLocation>
        <location evidence="1">Cell inner membrane</location>
        <topology evidence="1">Peripheral membrane protein</topology>
    </subcellularLocation>
</comment>
<dbReference type="GO" id="GO:0055085">
    <property type="term" value="P:transmembrane transport"/>
    <property type="evidence" value="ECO:0007669"/>
    <property type="project" value="UniProtKB-ARBA"/>
</dbReference>
<accession>A0A6G4W893</accession>
<evidence type="ECO:0000256" key="2">
    <source>
        <dbReference type="ARBA" id="ARBA00005417"/>
    </source>
</evidence>
<sequence>MTELVKVENLRVIARSDSGRETPIVRDISFAVPRGKVVALIGESGSGKTTIALSLMGYARSGCRIAGGSIRIGGRDILSLSASEKAKVRGRNVSYIAQSAAAAFNPAKTIMSQVIESAMIHRLTSRAEAEAKAVELFRALALPDPEGVGARYPHQVSGGQLQRLAAAMALISEPELVIFDEPTTALDVTTQIEVLRSFKSVIRDRNTTGVYVSHDLAVVAQIADHIIVLRDGAIQESAATEQILTDARNPYTRSLLAAANPTAPAQAAPLAADAGEPPLLEVEALVAGYGAAGSDGLPAVTVLNDVGFTLRPGTNLGVIGESGCGKSTLARVIAGLLPPAGGTVKFRGETLAGSAAERTKEQLRSIQIVFQMADTALNPTRPVDQILGRPLTFYHGVKGAERTRRVRRLLDLVQLPAHIADRYPGELSGGQKQRVNLARALAAEPALILCDEVTSALDTVVAAAILDLLAELRRELKLSYVFISHDLSTVRTICDDVMVLYAGRKVEAGSRAAMRSAPLHPYSDLLVSSIPELRTGWLDGLGKTGGEMGLGSAAVLARADRCPFFSRCPSRIESLCDTQMPPVRRLAKGTDILCHQSEAELIRLQADLRATAAAPLDRSLPGESRQ</sequence>
<dbReference type="InterPro" id="IPR003439">
    <property type="entry name" value="ABC_transporter-like_ATP-bd"/>
</dbReference>
<dbReference type="InterPro" id="IPR027417">
    <property type="entry name" value="P-loop_NTPase"/>
</dbReference>
<dbReference type="FunFam" id="3.40.50.300:FF:002585">
    <property type="entry name" value="Glutathione import ATP-binding protein GsiA"/>
    <property type="match status" value="1"/>
</dbReference>
<dbReference type="NCBIfam" id="TIGR01727">
    <property type="entry name" value="oligo_HPY"/>
    <property type="match status" value="1"/>
</dbReference>
<evidence type="ECO:0000259" key="6">
    <source>
        <dbReference type="PROSITE" id="PS50893"/>
    </source>
</evidence>
<dbReference type="InterPro" id="IPR050319">
    <property type="entry name" value="ABC_transp_ATP-bind"/>
</dbReference>
<evidence type="ECO:0000256" key="3">
    <source>
        <dbReference type="ARBA" id="ARBA00022448"/>
    </source>
</evidence>
<proteinExistence type="inferred from homology"/>
<feature type="domain" description="ABC transporter" evidence="6">
    <location>
        <begin position="5"/>
        <end position="256"/>
    </location>
</feature>
<feature type="domain" description="ABC transporter" evidence="6">
    <location>
        <begin position="280"/>
        <end position="527"/>
    </location>
</feature>
<dbReference type="GO" id="GO:0005886">
    <property type="term" value="C:plasma membrane"/>
    <property type="evidence" value="ECO:0007669"/>
    <property type="project" value="UniProtKB-SubCell"/>
</dbReference>
<name>A0A6G4W893_9HYPH</name>
<dbReference type="RefSeq" id="WP_165024974.1">
    <property type="nucleotide sequence ID" value="NZ_JAAKZF010000005.1"/>
</dbReference>
<dbReference type="PANTHER" id="PTHR43776:SF7">
    <property type="entry name" value="D,D-DIPEPTIDE TRANSPORT ATP-BINDING PROTEIN DDPF-RELATED"/>
    <property type="match status" value="1"/>
</dbReference>
<dbReference type="PANTHER" id="PTHR43776">
    <property type="entry name" value="TRANSPORT ATP-BINDING PROTEIN"/>
    <property type="match status" value="1"/>
</dbReference>
<protein>
    <submittedName>
        <fullName evidence="7">ABC transporter ATP-binding protein</fullName>
    </submittedName>
</protein>
<dbReference type="PROSITE" id="PS00211">
    <property type="entry name" value="ABC_TRANSPORTER_1"/>
    <property type="match status" value="1"/>
</dbReference>
<dbReference type="Proteomes" id="UP001642900">
    <property type="component" value="Unassembled WGS sequence"/>
</dbReference>
<evidence type="ECO:0000256" key="1">
    <source>
        <dbReference type="ARBA" id="ARBA00004417"/>
    </source>
</evidence>
<dbReference type="GO" id="GO:0016887">
    <property type="term" value="F:ATP hydrolysis activity"/>
    <property type="evidence" value="ECO:0007669"/>
    <property type="project" value="InterPro"/>
</dbReference>
<dbReference type="AlphaFoldDB" id="A0A6G4W893"/>
<keyword evidence="3" id="KW-0813">Transport</keyword>
<comment type="caution">
    <text evidence="7">The sequence shown here is derived from an EMBL/GenBank/DDBJ whole genome shotgun (WGS) entry which is preliminary data.</text>
</comment>
<evidence type="ECO:0000256" key="4">
    <source>
        <dbReference type="ARBA" id="ARBA00022741"/>
    </source>
</evidence>
<dbReference type="GO" id="GO:0005524">
    <property type="term" value="F:ATP binding"/>
    <property type="evidence" value="ECO:0007669"/>
    <property type="project" value="UniProtKB-KW"/>
</dbReference>
<dbReference type="SMART" id="SM00382">
    <property type="entry name" value="AAA"/>
    <property type="match status" value="2"/>
</dbReference>
<evidence type="ECO:0000313" key="8">
    <source>
        <dbReference type="Proteomes" id="UP001642900"/>
    </source>
</evidence>
<reference evidence="7 8" key="1">
    <citation type="submission" date="2020-02" db="EMBL/GenBank/DDBJ databases">
        <title>Genome sequence of strain CCNWXJ40-4.</title>
        <authorList>
            <person name="Gao J."/>
            <person name="Sun J."/>
        </authorList>
    </citation>
    <scope>NUCLEOTIDE SEQUENCE [LARGE SCALE GENOMIC DNA]</scope>
    <source>
        <strain evidence="7 8">CCNWXJ 40-4</strain>
    </source>
</reference>
<dbReference type="CDD" id="cd03257">
    <property type="entry name" value="ABC_NikE_OppD_transporters"/>
    <property type="match status" value="2"/>
</dbReference>
<dbReference type="InterPro" id="IPR003593">
    <property type="entry name" value="AAA+_ATPase"/>
</dbReference>
<dbReference type="Pfam" id="PF00005">
    <property type="entry name" value="ABC_tran"/>
    <property type="match status" value="2"/>
</dbReference>
<dbReference type="EMBL" id="JAAKZF010000005">
    <property type="protein sequence ID" value="NGO50829.1"/>
    <property type="molecule type" value="Genomic_DNA"/>
</dbReference>
<dbReference type="GO" id="GO:0015833">
    <property type="term" value="P:peptide transport"/>
    <property type="evidence" value="ECO:0007669"/>
    <property type="project" value="InterPro"/>
</dbReference>
<comment type="similarity">
    <text evidence="2">Belongs to the ABC transporter superfamily.</text>
</comment>
<evidence type="ECO:0000313" key="7">
    <source>
        <dbReference type="EMBL" id="NGO50829.1"/>
    </source>
</evidence>
<organism evidence="7 8">
    <name type="scientific">Allomesorhizobium camelthorni</name>
    <dbReference type="NCBI Taxonomy" id="475069"/>
    <lineage>
        <taxon>Bacteria</taxon>
        <taxon>Pseudomonadati</taxon>
        <taxon>Pseudomonadota</taxon>
        <taxon>Alphaproteobacteria</taxon>
        <taxon>Hyphomicrobiales</taxon>
        <taxon>Phyllobacteriaceae</taxon>
        <taxon>Allomesorhizobium</taxon>
    </lineage>
</organism>
<dbReference type="SUPFAM" id="SSF52540">
    <property type="entry name" value="P-loop containing nucleoside triphosphate hydrolases"/>
    <property type="match status" value="2"/>
</dbReference>
<keyword evidence="5 7" id="KW-0067">ATP-binding</keyword>
<dbReference type="InterPro" id="IPR013563">
    <property type="entry name" value="Oligopep_ABC_C"/>
</dbReference>
<gene>
    <name evidence="7" type="ORF">G6N73_06485</name>
</gene>
<keyword evidence="4" id="KW-0547">Nucleotide-binding</keyword>
<dbReference type="InterPro" id="IPR017871">
    <property type="entry name" value="ABC_transporter-like_CS"/>
</dbReference>
<dbReference type="NCBIfam" id="NF008453">
    <property type="entry name" value="PRK11308.1"/>
    <property type="match status" value="2"/>
</dbReference>
<dbReference type="Gene3D" id="3.40.50.300">
    <property type="entry name" value="P-loop containing nucleotide triphosphate hydrolases"/>
    <property type="match status" value="2"/>
</dbReference>
<keyword evidence="8" id="KW-1185">Reference proteome</keyword>
<dbReference type="Pfam" id="PF08352">
    <property type="entry name" value="oligo_HPY"/>
    <property type="match status" value="2"/>
</dbReference>
<evidence type="ECO:0000256" key="5">
    <source>
        <dbReference type="ARBA" id="ARBA00022840"/>
    </source>
</evidence>
<dbReference type="PROSITE" id="PS50893">
    <property type="entry name" value="ABC_TRANSPORTER_2"/>
    <property type="match status" value="2"/>
</dbReference>